<evidence type="ECO:0000313" key="2">
    <source>
        <dbReference type="Proteomes" id="UP000246894"/>
    </source>
</evidence>
<keyword evidence="2" id="KW-1185">Reference proteome</keyword>
<reference evidence="1 2" key="1">
    <citation type="submission" date="2017-10" db="EMBL/GenBank/DDBJ databases">
        <title>Genome of an Actinobacterium that displays light-enhanced growth.</title>
        <authorList>
            <person name="Maresca J.A."/>
            <person name="Hempel P."/>
            <person name="Shevchenko O."/>
            <person name="Miller K.J."/>
            <person name="Hahn M.W."/>
        </authorList>
    </citation>
    <scope>NUCLEOTIDE SEQUENCE [LARGE SCALE GENOMIC DNA]</scope>
    <source>
        <strain evidence="1 2">MWH-Mo1</strain>
    </source>
</reference>
<sequence>MNTAPAFPATRTSFVNDDFFGHQHTATSALPDPQPMVENLARSVMEILAGCRDLEQISRWVTDDVYRNLLQRVHISRRARAVKKQPSVLPTFGLGRTIITHPVDGVIESVVIVHGKARTRSIAIRLEGMDGRWRATAIHVL</sequence>
<accession>A0A2Z3RW38</accession>
<organism evidence="1 2">
    <name type="scientific">Aurantimicrobium photophilum</name>
    <dbReference type="NCBI Taxonomy" id="1987356"/>
    <lineage>
        <taxon>Bacteria</taxon>
        <taxon>Bacillati</taxon>
        <taxon>Actinomycetota</taxon>
        <taxon>Actinomycetes</taxon>
        <taxon>Micrococcales</taxon>
        <taxon>Microbacteriaceae</taxon>
        <taxon>Aurantimicrobium</taxon>
    </lineage>
</organism>
<dbReference type="Proteomes" id="UP000246894">
    <property type="component" value="Chromosome"/>
</dbReference>
<protein>
    <recommendedName>
        <fullName evidence="3">3-hydroxyacyl-CoA dehydrogenase</fullName>
    </recommendedName>
</protein>
<name>A0A2Z3RW38_9MICO</name>
<dbReference type="KEGG" id="aum:AURMO_00392"/>
<dbReference type="OrthoDB" id="3266345at2"/>
<dbReference type="RefSeq" id="WP_110232899.1">
    <property type="nucleotide sequence ID" value="NZ_CP023994.1"/>
</dbReference>
<dbReference type="AlphaFoldDB" id="A0A2Z3RW38"/>
<evidence type="ECO:0008006" key="3">
    <source>
        <dbReference type="Google" id="ProtNLM"/>
    </source>
</evidence>
<dbReference type="Pfam" id="PF20060">
    <property type="entry name" value="DUF6459"/>
    <property type="match status" value="1"/>
</dbReference>
<dbReference type="EMBL" id="CP023994">
    <property type="protein sequence ID" value="AWR21009.1"/>
    <property type="molecule type" value="Genomic_DNA"/>
</dbReference>
<dbReference type="InterPro" id="IPR045596">
    <property type="entry name" value="DUF6459"/>
</dbReference>
<gene>
    <name evidence="1" type="ORF">AURMO_00392</name>
</gene>
<evidence type="ECO:0000313" key="1">
    <source>
        <dbReference type="EMBL" id="AWR21009.1"/>
    </source>
</evidence>
<proteinExistence type="predicted"/>